<feature type="signal peptide" evidence="6">
    <location>
        <begin position="1"/>
        <end position="21"/>
    </location>
</feature>
<dbReference type="CDD" id="cd10802">
    <property type="entry name" value="YdjC_TTHB029_like"/>
    <property type="match status" value="1"/>
</dbReference>
<accession>A0A2S7INV3</accession>
<dbReference type="AlphaFoldDB" id="A0A2S7INV3"/>
<name>A0A2S7INV3_9BACT</name>
<comment type="cofactor">
    <cofactor evidence="1">
        <name>Mg(2+)</name>
        <dbReference type="ChEBI" id="CHEBI:18420"/>
    </cofactor>
</comment>
<dbReference type="PANTHER" id="PTHR31609:SF1">
    <property type="entry name" value="CARBOHYDRATE DEACETYLASE"/>
    <property type="match status" value="1"/>
</dbReference>
<dbReference type="GO" id="GO:0046872">
    <property type="term" value="F:metal ion binding"/>
    <property type="evidence" value="ECO:0007669"/>
    <property type="project" value="UniProtKB-KW"/>
</dbReference>
<gene>
    <name evidence="7" type="ORF">C5O19_06900</name>
</gene>
<keyword evidence="3" id="KW-0378">Hydrolase</keyword>
<dbReference type="SUPFAM" id="SSF88713">
    <property type="entry name" value="Glycoside hydrolase/deacetylase"/>
    <property type="match status" value="1"/>
</dbReference>
<evidence type="ECO:0000313" key="7">
    <source>
        <dbReference type="EMBL" id="PQA59375.1"/>
    </source>
</evidence>
<evidence type="ECO:0000256" key="1">
    <source>
        <dbReference type="ARBA" id="ARBA00001946"/>
    </source>
</evidence>
<keyword evidence="4" id="KW-0460">Magnesium</keyword>
<evidence type="ECO:0000256" key="5">
    <source>
        <dbReference type="ARBA" id="ARBA00023277"/>
    </source>
</evidence>
<keyword evidence="6" id="KW-0732">Signal</keyword>
<dbReference type="PANTHER" id="PTHR31609">
    <property type="entry name" value="YDJC DEACETYLASE FAMILY MEMBER"/>
    <property type="match status" value="1"/>
</dbReference>
<keyword evidence="2" id="KW-0479">Metal-binding</keyword>
<protein>
    <recommendedName>
        <fullName evidence="9">ChbG/HpnK family deacetylase</fullName>
    </recommendedName>
</protein>
<evidence type="ECO:0000313" key="8">
    <source>
        <dbReference type="Proteomes" id="UP000239590"/>
    </source>
</evidence>
<dbReference type="RefSeq" id="WP_104710817.1">
    <property type="nucleotide sequence ID" value="NZ_PTRA01000001.1"/>
</dbReference>
<reference evidence="8" key="1">
    <citation type="submission" date="2018-02" db="EMBL/GenBank/DDBJ databases">
        <title>Genome sequencing of Solimonas sp. HR-BB.</title>
        <authorList>
            <person name="Lee Y."/>
            <person name="Jeon C.O."/>
        </authorList>
    </citation>
    <scope>NUCLEOTIDE SEQUENCE [LARGE SCALE GENOMIC DNA]</scope>
    <source>
        <strain evidence="8">HR-U</strain>
    </source>
</reference>
<sequence length="328" mass="37145">MLYRSLLLAIGLIGLHQGTHAQTYAEKLGFPKDRKVIILHVDDAGMSYDSNEGTRKALTTGVANSTSVMMPCSWVPHFMNLARQNPTWDVGVHLTLTSEWAGYRWQPLVGKEKAPGLYDTQGCFYPSVEEVDRHAMADEVEAEIRAQIAQFRAFGLEPSHLDSHMGTLFQPKFVERYIKVGIEEKIPVMFPGGHNTLINANRSLDANLTKAIGQKLWAAKLPVLDDLFSDTYGWNLPAGQQPSDQNLRAFKTQKYVELLKSCRPGLTMIIMHCTDPTVVFNRISDSGPTRKGDLLAMLNPEFRRYIEDNQIILTTWREIKERRLQIKE</sequence>
<keyword evidence="8" id="KW-1185">Reference proteome</keyword>
<feature type="chain" id="PRO_5015578020" description="ChbG/HpnK family deacetylase" evidence="6">
    <location>
        <begin position="22"/>
        <end position="328"/>
    </location>
</feature>
<dbReference type="InterPro" id="IPR011330">
    <property type="entry name" value="Glyco_hydro/deAcase_b/a-brl"/>
</dbReference>
<evidence type="ECO:0008006" key="9">
    <source>
        <dbReference type="Google" id="ProtNLM"/>
    </source>
</evidence>
<proteinExistence type="predicted"/>
<organism evidence="7 8">
    <name type="scientific">Siphonobacter curvatus</name>
    <dbReference type="NCBI Taxonomy" id="2094562"/>
    <lineage>
        <taxon>Bacteria</taxon>
        <taxon>Pseudomonadati</taxon>
        <taxon>Bacteroidota</taxon>
        <taxon>Cytophagia</taxon>
        <taxon>Cytophagales</taxon>
        <taxon>Cytophagaceae</taxon>
        <taxon>Siphonobacter</taxon>
    </lineage>
</organism>
<dbReference type="OrthoDB" id="9774177at2"/>
<keyword evidence="5" id="KW-0119">Carbohydrate metabolism</keyword>
<evidence type="ECO:0000256" key="2">
    <source>
        <dbReference type="ARBA" id="ARBA00022723"/>
    </source>
</evidence>
<dbReference type="GO" id="GO:0005975">
    <property type="term" value="P:carbohydrate metabolic process"/>
    <property type="evidence" value="ECO:0007669"/>
    <property type="project" value="InterPro"/>
</dbReference>
<dbReference type="Proteomes" id="UP000239590">
    <property type="component" value="Unassembled WGS sequence"/>
</dbReference>
<dbReference type="EMBL" id="PTRA01000001">
    <property type="protein sequence ID" value="PQA59375.1"/>
    <property type="molecule type" value="Genomic_DNA"/>
</dbReference>
<evidence type="ECO:0000256" key="3">
    <source>
        <dbReference type="ARBA" id="ARBA00022801"/>
    </source>
</evidence>
<dbReference type="Gene3D" id="3.20.20.370">
    <property type="entry name" value="Glycoside hydrolase/deacetylase"/>
    <property type="match status" value="1"/>
</dbReference>
<evidence type="ECO:0000256" key="6">
    <source>
        <dbReference type="SAM" id="SignalP"/>
    </source>
</evidence>
<comment type="caution">
    <text evidence="7">The sequence shown here is derived from an EMBL/GenBank/DDBJ whole genome shotgun (WGS) entry which is preliminary data.</text>
</comment>
<dbReference type="GO" id="GO:0019213">
    <property type="term" value="F:deacetylase activity"/>
    <property type="evidence" value="ECO:0007669"/>
    <property type="project" value="TreeGrafter"/>
</dbReference>
<dbReference type="Pfam" id="PF04794">
    <property type="entry name" value="YdjC"/>
    <property type="match status" value="1"/>
</dbReference>
<evidence type="ECO:0000256" key="4">
    <source>
        <dbReference type="ARBA" id="ARBA00022842"/>
    </source>
</evidence>
<dbReference type="GO" id="GO:0016787">
    <property type="term" value="F:hydrolase activity"/>
    <property type="evidence" value="ECO:0007669"/>
    <property type="project" value="UniProtKB-KW"/>
</dbReference>
<dbReference type="InterPro" id="IPR006879">
    <property type="entry name" value="YdjC-like"/>
</dbReference>